<dbReference type="GO" id="GO:0008270">
    <property type="term" value="F:zinc ion binding"/>
    <property type="evidence" value="ECO:0007669"/>
    <property type="project" value="InterPro"/>
</dbReference>
<dbReference type="PANTHER" id="PTHR47926">
    <property type="entry name" value="PENTATRICOPEPTIDE REPEAT-CONTAINING PROTEIN"/>
    <property type="match status" value="1"/>
</dbReference>
<name>N1QTP2_AEGTA</name>
<dbReference type="FunFam" id="1.25.40.10:FF:003616">
    <property type="entry name" value="Uncharacterized protein"/>
    <property type="match status" value="1"/>
</dbReference>
<dbReference type="FunFam" id="1.25.40.10:FF:000344">
    <property type="entry name" value="Pentatricopeptide repeat-containing protein"/>
    <property type="match status" value="1"/>
</dbReference>
<proteinExistence type="predicted"/>
<dbReference type="InterPro" id="IPR046960">
    <property type="entry name" value="PPR_At4g14850-like_plant"/>
</dbReference>
<dbReference type="FunFam" id="1.25.40.10:FF:000436">
    <property type="entry name" value="Pentatricopeptide repeat-containing protein At5g39350 family"/>
    <property type="match status" value="1"/>
</dbReference>
<dbReference type="InterPro" id="IPR046848">
    <property type="entry name" value="E_motif"/>
</dbReference>
<organism evidence="2">
    <name type="scientific">Aegilops tauschii</name>
    <name type="common">Tausch's goatgrass</name>
    <name type="synonym">Aegilops squarrosa</name>
    <dbReference type="NCBI Taxonomy" id="37682"/>
    <lineage>
        <taxon>Eukaryota</taxon>
        <taxon>Viridiplantae</taxon>
        <taxon>Streptophyta</taxon>
        <taxon>Embryophyta</taxon>
        <taxon>Tracheophyta</taxon>
        <taxon>Spermatophyta</taxon>
        <taxon>Magnoliopsida</taxon>
        <taxon>Liliopsida</taxon>
        <taxon>Poales</taxon>
        <taxon>Poaceae</taxon>
        <taxon>BOP clade</taxon>
        <taxon>Pooideae</taxon>
        <taxon>Triticodae</taxon>
        <taxon>Triticeae</taxon>
        <taxon>Triticinae</taxon>
        <taxon>Aegilops</taxon>
    </lineage>
</organism>
<dbReference type="EnsemblPlants" id="EMT00538">
    <property type="protein sequence ID" value="EMT00538"/>
    <property type="gene ID" value="F775_11073"/>
</dbReference>
<dbReference type="Pfam" id="PF13041">
    <property type="entry name" value="PPR_2"/>
    <property type="match status" value="4"/>
</dbReference>
<dbReference type="InterPro" id="IPR011990">
    <property type="entry name" value="TPR-like_helical_dom_sf"/>
</dbReference>
<dbReference type="InterPro" id="IPR002885">
    <property type="entry name" value="PPR_rpt"/>
</dbReference>
<dbReference type="NCBIfam" id="TIGR00756">
    <property type="entry name" value="PPR"/>
    <property type="match status" value="6"/>
</dbReference>
<dbReference type="AlphaFoldDB" id="N1QTP2"/>
<sequence>MATPPAASISSHLRAPPPWPPPKSTSQRARVRCGVLAPSGQALEAAAPPRDAEKSPNWPPSSDVNLQIQRLCRSGDLAEALRLLGSDGVDDRSYGAVLQLCSEMRSLEGGKRAHFLVRASGLGVDGMDSVLGQKLVLMYLKCGDLGSARRVFDEMPQVSDVRVWTALMSGYAKAGDLREGVLLFRKMHCCGVRPDAYTISCVLKCIAGLGSIADGEVVHGYLEKLGFGSQCAVGNALMALYSRCGCNEDALRVFEGMPQRDAISWNSVISGCFSNGWHGRAVEHLSEMWFEGLEIDSVTMLSVLPACAELGYELVGRVIHGYSVKTGLLWELESLERGVDENLGSKLVFMYVKCGELGYARKVFDAMSSKSSIHVWNLLMGGYAKVGEFQESLFLFEKMHDSGIAPDEHTVSCLVKCVTSLYSARDGLVVHGYLLKLGFGAQCAVCNAMISFYAKSNMTEDALLVFDGMPHRDVISWNSIISGCTFNGLHSKAIELFVRMWLQGQELDSATLLSVLPACAQLRHWFLGIVVHGYSVKTGLIGETSLANVLLDMYSNCSDWRSTNKIFRNMDQKNVVSWTAIITSYTRAGLFDKVAGVLQEMALEGIRPDTFAITSALHAFAGNESLITPRNGIRSALHAFAGNESLKEGKSVHAYAIRNGMEKVLPVVNALMEMYAKCGNMEEARLIFDGVMSKDVISWNTLIGGYSRNNLANEAFSLFTEMLLQFRPNAVTMSCILPAAASLSSLERGREMHTYALRRGYLEDDFVANALMDMYVKCGALLLARRLFDRLSSKNLISWTIMVAGYGMHGRGRDAIALFEQMRTSGIMPDAASFSAILYACSHSGLRDEGWRFFDAMCHEHRIEPRLKHYTCMVDLLTNTGNLREAYEFIESMPIEPDSSIWVSLLNGCRIHRDIKLAEEVAERVFELEPENTGYYVLLANIYAEAERWEAVRKLRNKIGGRGLREKSGCSWIEARGRVQVFIAGNRNHPQGERIAEFLDEVARRMQEEGHDPKKRYALMGADDAVNGESLCGHSSKLAVAFGVLNLSEGRPIRVTKNSRVCTHCHEAAKFISKMCSREIILRDSNRFHHFEQGRCILLSETFSFEGVVQNLENPGFGRILSCTRILQNSAKISEAKSSSFVLLIFQTPDSPESAQKNWAFVRNNSYNSTKS</sequence>
<dbReference type="Pfam" id="PF14432">
    <property type="entry name" value="DYW_deaminase"/>
    <property type="match status" value="1"/>
</dbReference>
<accession>N1QTP2</accession>
<dbReference type="Gene3D" id="1.25.40.10">
    <property type="entry name" value="Tetratricopeptide repeat domain"/>
    <property type="match status" value="7"/>
</dbReference>
<reference evidence="2" key="1">
    <citation type="submission" date="2015-06" db="UniProtKB">
        <authorList>
            <consortium name="EnsemblPlants"/>
        </authorList>
    </citation>
    <scope>IDENTIFICATION</scope>
</reference>
<evidence type="ECO:0000313" key="2">
    <source>
        <dbReference type="EnsemblPlants" id="EMT00538"/>
    </source>
</evidence>
<dbReference type="InterPro" id="IPR032867">
    <property type="entry name" value="DYW_dom"/>
</dbReference>
<dbReference type="FunFam" id="1.25.40.10:FF:000880">
    <property type="entry name" value="Pentatricopeptide (PPR) repeat-containing protein-like"/>
    <property type="match status" value="1"/>
</dbReference>
<dbReference type="GO" id="GO:0009451">
    <property type="term" value="P:RNA modification"/>
    <property type="evidence" value="ECO:0007669"/>
    <property type="project" value="InterPro"/>
</dbReference>
<dbReference type="GO" id="GO:0003723">
    <property type="term" value="F:RNA binding"/>
    <property type="evidence" value="ECO:0007669"/>
    <property type="project" value="InterPro"/>
</dbReference>
<evidence type="ECO:0000259" key="1">
    <source>
        <dbReference type="Pfam" id="PF14432"/>
    </source>
</evidence>
<dbReference type="SUPFAM" id="SSF48452">
    <property type="entry name" value="TPR-like"/>
    <property type="match status" value="1"/>
</dbReference>
<dbReference type="PANTHER" id="PTHR47926:SF362">
    <property type="entry name" value="DYW DOMAIN-CONTAINING PROTEIN"/>
    <property type="match status" value="1"/>
</dbReference>
<feature type="domain" description="DYW" evidence="1">
    <location>
        <begin position="1010"/>
        <end position="1096"/>
    </location>
</feature>
<dbReference type="FunFam" id="1.25.40.10:FF:000640">
    <property type="entry name" value="Tetratricopeptide repeat (TPR)-like superfamily protein"/>
    <property type="match status" value="1"/>
</dbReference>
<dbReference type="Pfam" id="PF01535">
    <property type="entry name" value="PPR"/>
    <property type="match status" value="7"/>
</dbReference>
<dbReference type="PROSITE" id="PS51375">
    <property type="entry name" value="PPR"/>
    <property type="match status" value="7"/>
</dbReference>
<protein>
    <recommendedName>
        <fullName evidence="1">DYW domain-containing protein</fullName>
    </recommendedName>
</protein>
<dbReference type="Pfam" id="PF20431">
    <property type="entry name" value="E_motif"/>
    <property type="match status" value="1"/>
</dbReference>